<name>A0A9X2LAV2_9PROT</name>
<keyword evidence="3 6" id="KW-0812">Transmembrane</keyword>
<dbReference type="EMBL" id="JANIBC010000016">
    <property type="protein sequence ID" value="MCQ8186323.1"/>
    <property type="molecule type" value="Genomic_DNA"/>
</dbReference>
<evidence type="ECO:0000256" key="6">
    <source>
        <dbReference type="SAM" id="Phobius"/>
    </source>
</evidence>
<dbReference type="Proteomes" id="UP001142610">
    <property type="component" value="Unassembled WGS sequence"/>
</dbReference>
<reference evidence="7" key="1">
    <citation type="submission" date="2022-07" db="EMBL/GenBank/DDBJ databases">
        <title>Parvularcula maris sp. nov., an algicidal bacterium isolated from seawater.</title>
        <authorList>
            <person name="Li F."/>
        </authorList>
    </citation>
    <scope>NUCLEOTIDE SEQUENCE</scope>
    <source>
        <strain evidence="7">BGMRC 0090</strain>
    </source>
</reference>
<sequence length="415" mass="42350">MGAANTIGGLMALGAITIAARSLTTAEFGTVVFLHGVVLFLTETATFDSWLLVVREGSHALVSGCRDRFARTLRFSIALDALAAVLAFGLAGAVLLLLPSDMGALEGVSTGLALAYFSLVLFRQTSASHGVLRVFSRYDLLAVSTLLKPSLRLVGSFTAAAMGAGLGGFLATWFAASAGTYLLTISLALRELHRRGLLGEVFSAPPSLKAPVEGAWSFTGLTNLSSGLDAGTRKLPLLLVGLFAGPAAAGLFKIAEEVASLLSKSVKTVDRVIFPAFAAYDATGEAKASRSLMAKTALSFAAAGGLLATGLALTGEPVMQFLFSAPYGDAAMTAAVLVAAGTMTAVASPILSARTAQGKLKAPVFLKLAGLVVMVAAFLPLTRLYGHTGSAAAVLSGTLLVAIGAALTMPARPRG</sequence>
<evidence type="ECO:0000256" key="4">
    <source>
        <dbReference type="ARBA" id="ARBA00022989"/>
    </source>
</evidence>
<keyword evidence="4 6" id="KW-1133">Transmembrane helix</keyword>
<dbReference type="PANTHER" id="PTHR30250">
    <property type="entry name" value="PST FAMILY PREDICTED COLANIC ACID TRANSPORTER"/>
    <property type="match status" value="1"/>
</dbReference>
<evidence type="ECO:0000256" key="2">
    <source>
        <dbReference type="ARBA" id="ARBA00022475"/>
    </source>
</evidence>
<evidence type="ECO:0000256" key="5">
    <source>
        <dbReference type="ARBA" id="ARBA00023136"/>
    </source>
</evidence>
<proteinExistence type="predicted"/>
<keyword evidence="5 6" id="KW-0472">Membrane</keyword>
<evidence type="ECO:0000313" key="8">
    <source>
        <dbReference type="Proteomes" id="UP001142610"/>
    </source>
</evidence>
<dbReference type="PANTHER" id="PTHR30250:SF31">
    <property type="entry name" value="INNER MEMBRANE PROTEIN YGHQ"/>
    <property type="match status" value="1"/>
</dbReference>
<dbReference type="Pfam" id="PF13440">
    <property type="entry name" value="Polysacc_synt_3"/>
    <property type="match status" value="1"/>
</dbReference>
<comment type="caution">
    <text evidence="7">The sequence shown here is derived from an EMBL/GenBank/DDBJ whole genome shotgun (WGS) entry which is preliminary data.</text>
</comment>
<accession>A0A9X2LAV2</accession>
<feature type="transmembrane region" description="Helical" evidence="6">
    <location>
        <begin position="75"/>
        <end position="98"/>
    </location>
</feature>
<keyword evidence="8" id="KW-1185">Reference proteome</keyword>
<organism evidence="7 8">
    <name type="scientific">Parvularcula maris</name>
    <dbReference type="NCBI Taxonomy" id="2965077"/>
    <lineage>
        <taxon>Bacteria</taxon>
        <taxon>Pseudomonadati</taxon>
        <taxon>Pseudomonadota</taxon>
        <taxon>Alphaproteobacteria</taxon>
        <taxon>Parvularculales</taxon>
        <taxon>Parvularculaceae</taxon>
        <taxon>Parvularcula</taxon>
    </lineage>
</organism>
<dbReference type="GO" id="GO:0005886">
    <property type="term" value="C:plasma membrane"/>
    <property type="evidence" value="ECO:0007669"/>
    <property type="project" value="UniProtKB-SubCell"/>
</dbReference>
<dbReference type="AlphaFoldDB" id="A0A9X2LAV2"/>
<dbReference type="InterPro" id="IPR050833">
    <property type="entry name" value="Poly_Biosynth_Transport"/>
</dbReference>
<evidence type="ECO:0000256" key="3">
    <source>
        <dbReference type="ARBA" id="ARBA00022692"/>
    </source>
</evidence>
<feature type="transmembrane region" description="Helical" evidence="6">
    <location>
        <begin position="364"/>
        <end position="385"/>
    </location>
</feature>
<comment type="subcellular location">
    <subcellularLocation>
        <location evidence="1">Cell membrane</location>
        <topology evidence="1">Multi-pass membrane protein</topology>
    </subcellularLocation>
</comment>
<feature type="transmembrane region" description="Helical" evidence="6">
    <location>
        <begin position="391"/>
        <end position="409"/>
    </location>
</feature>
<feature type="transmembrane region" description="Helical" evidence="6">
    <location>
        <begin position="297"/>
        <end position="315"/>
    </location>
</feature>
<feature type="transmembrane region" description="Helical" evidence="6">
    <location>
        <begin position="166"/>
        <end position="189"/>
    </location>
</feature>
<feature type="transmembrane region" description="Helical" evidence="6">
    <location>
        <begin position="32"/>
        <end position="54"/>
    </location>
</feature>
<evidence type="ECO:0000313" key="7">
    <source>
        <dbReference type="EMBL" id="MCQ8186323.1"/>
    </source>
</evidence>
<keyword evidence="2" id="KW-1003">Cell membrane</keyword>
<protein>
    <submittedName>
        <fullName evidence="7">Oligosaccharide flippase family protein</fullName>
    </submittedName>
</protein>
<gene>
    <name evidence="7" type="ORF">NOG11_13125</name>
</gene>
<feature type="transmembrane region" description="Helical" evidence="6">
    <location>
        <begin position="330"/>
        <end position="352"/>
    </location>
</feature>
<evidence type="ECO:0000256" key="1">
    <source>
        <dbReference type="ARBA" id="ARBA00004651"/>
    </source>
</evidence>